<name>A0AAV5WN04_9BILA</name>
<gene>
    <name evidence="3" type="ORF">PFISCL1PPCAC_23217</name>
</gene>
<feature type="compositionally biased region" description="Polar residues" evidence="1">
    <location>
        <begin position="219"/>
        <end position="250"/>
    </location>
</feature>
<feature type="compositionally biased region" description="Polar residues" evidence="1">
    <location>
        <begin position="274"/>
        <end position="296"/>
    </location>
</feature>
<feature type="compositionally biased region" description="Basic and acidic residues" evidence="1">
    <location>
        <begin position="165"/>
        <end position="174"/>
    </location>
</feature>
<feature type="region of interest" description="Disordered" evidence="1">
    <location>
        <begin position="161"/>
        <end position="305"/>
    </location>
</feature>
<accession>A0AAV5WN04</accession>
<feature type="transmembrane region" description="Helical" evidence="2">
    <location>
        <begin position="20"/>
        <end position="39"/>
    </location>
</feature>
<evidence type="ECO:0000256" key="2">
    <source>
        <dbReference type="SAM" id="Phobius"/>
    </source>
</evidence>
<sequence>MILFEWLSAQPTVFINEMIHVNMVIACLSLSIVFTLIACKTRKKAGSKVAPRSNSDAASKKTTKGETERSHGTGTTESKKDVRPTQQPSSAAAATGSGAGDEEKGTKKKKNKSKEAVKPDEPKGSIRISIHGDQISSSEGIDDQIFMHEVFDDVTAQDTLFPDEIAERQQQQKEARKKKSVVPSAIQPTQYDSDRVEPTQPSNDVPTVDTDLSKDQDTRTGISSTVTQGGEASVSEQKLRSRSSSKAQEQSKTGSTGETESTKKKVRPGRKIASNVSVQKTQQPSKIHDTASQSTTHNEDNSSRP</sequence>
<dbReference type="EMBL" id="BTSY01000006">
    <property type="protein sequence ID" value="GMT31920.1"/>
    <property type="molecule type" value="Genomic_DNA"/>
</dbReference>
<keyword evidence="2" id="KW-0812">Transmembrane</keyword>
<feature type="compositionally biased region" description="Basic and acidic residues" evidence="1">
    <location>
        <begin position="63"/>
        <end position="83"/>
    </location>
</feature>
<comment type="caution">
    <text evidence="3">The sequence shown here is derived from an EMBL/GenBank/DDBJ whole genome shotgun (WGS) entry which is preliminary data.</text>
</comment>
<evidence type="ECO:0000313" key="4">
    <source>
        <dbReference type="Proteomes" id="UP001432322"/>
    </source>
</evidence>
<keyword evidence="2" id="KW-0472">Membrane</keyword>
<dbReference type="Proteomes" id="UP001432322">
    <property type="component" value="Unassembled WGS sequence"/>
</dbReference>
<protein>
    <submittedName>
        <fullName evidence="3">Uncharacterized protein</fullName>
    </submittedName>
</protein>
<proteinExistence type="predicted"/>
<feature type="compositionally biased region" description="Basic and acidic residues" evidence="1">
    <location>
        <begin position="113"/>
        <end position="124"/>
    </location>
</feature>
<organism evidence="3 4">
    <name type="scientific">Pristionchus fissidentatus</name>
    <dbReference type="NCBI Taxonomy" id="1538716"/>
    <lineage>
        <taxon>Eukaryota</taxon>
        <taxon>Metazoa</taxon>
        <taxon>Ecdysozoa</taxon>
        <taxon>Nematoda</taxon>
        <taxon>Chromadorea</taxon>
        <taxon>Rhabditida</taxon>
        <taxon>Rhabditina</taxon>
        <taxon>Diplogasteromorpha</taxon>
        <taxon>Diplogasteroidea</taxon>
        <taxon>Neodiplogasteridae</taxon>
        <taxon>Pristionchus</taxon>
    </lineage>
</organism>
<feature type="region of interest" description="Disordered" evidence="1">
    <location>
        <begin position="45"/>
        <end position="137"/>
    </location>
</feature>
<evidence type="ECO:0000256" key="1">
    <source>
        <dbReference type="SAM" id="MobiDB-lite"/>
    </source>
</evidence>
<feature type="non-terminal residue" evidence="3">
    <location>
        <position position="305"/>
    </location>
</feature>
<dbReference type="AlphaFoldDB" id="A0AAV5WN04"/>
<keyword evidence="2" id="KW-1133">Transmembrane helix</keyword>
<reference evidence="3" key="1">
    <citation type="submission" date="2023-10" db="EMBL/GenBank/DDBJ databases">
        <title>Genome assembly of Pristionchus species.</title>
        <authorList>
            <person name="Yoshida K."/>
            <person name="Sommer R.J."/>
        </authorList>
    </citation>
    <scope>NUCLEOTIDE SEQUENCE</scope>
    <source>
        <strain evidence="3">RS5133</strain>
    </source>
</reference>
<keyword evidence="4" id="KW-1185">Reference proteome</keyword>
<evidence type="ECO:0000313" key="3">
    <source>
        <dbReference type="EMBL" id="GMT31920.1"/>
    </source>
</evidence>